<dbReference type="NCBIfam" id="TIGR01356">
    <property type="entry name" value="aroA"/>
    <property type="match status" value="1"/>
</dbReference>
<comment type="catalytic activity">
    <reaction evidence="6">
        <text>3-phosphoshikimate + phosphoenolpyruvate = 5-O-(1-carboxyvinyl)-3-phosphoshikimate + phosphate</text>
        <dbReference type="Rhea" id="RHEA:21256"/>
        <dbReference type="ChEBI" id="CHEBI:43474"/>
        <dbReference type="ChEBI" id="CHEBI:57701"/>
        <dbReference type="ChEBI" id="CHEBI:58702"/>
        <dbReference type="ChEBI" id="CHEBI:145989"/>
        <dbReference type="EC" id="2.5.1.19"/>
    </reaction>
    <physiologicalReaction direction="left-to-right" evidence="6">
        <dbReference type="Rhea" id="RHEA:21257"/>
    </physiologicalReaction>
</comment>
<comment type="pathway">
    <text evidence="1 7">Metabolic intermediate biosynthesis; chorismate biosynthesis; chorismate from D-erythrose 4-phosphate and phosphoenolpyruvate: step 6/7.</text>
</comment>
<feature type="binding site" evidence="7">
    <location>
        <position position="21"/>
    </location>
    <ligand>
        <name>3-phosphoshikimate</name>
        <dbReference type="ChEBI" id="CHEBI:145989"/>
    </ligand>
</feature>
<feature type="binding site" evidence="7">
    <location>
        <position position="188"/>
    </location>
    <ligand>
        <name>3-phosphoshikimate</name>
        <dbReference type="ChEBI" id="CHEBI:145989"/>
    </ligand>
</feature>
<organism evidence="9 10">
    <name type="scientific">Amedibacillus dolichus</name>
    <dbReference type="NCBI Taxonomy" id="31971"/>
    <lineage>
        <taxon>Bacteria</taxon>
        <taxon>Bacillati</taxon>
        <taxon>Bacillota</taxon>
        <taxon>Erysipelotrichia</taxon>
        <taxon>Erysipelotrichales</taxon>
        <taxon>Erysipelotrichaceae</taxon>
        <taxon>Amedibacillus</taxon>
    </lineage>
</organism>
<feature type="binding site" evidence="7">
    <location>
        <position position="20"/>
    </location>
    <ligand>
        <name>3-phosphoshikimate</name>
        <dbReference type="ChEBI" id="CHEBI:145989"/>
    </ligand>
</feature>
<keyword evidence="5 7" id="KW-0057">Aromatic amino acid biosynthesis</keyword>
<dbReference type="PANTHER" id="PTHR21090">
    <property type="entry name" value="AROM/DEHYDROQUINATE SYNTHASE"/>
    <property type="match status" value="1"/>
</dbReference>
<keyword evidence="3 7" id="KW-0028">Amino-acid biosynthesis</keyword>
<feature type="binding site" evidence="7">
    <location>
        <position position="377"/>
    </location>
    <ligand>
        <name>phosphoenolpyruvate</name>
        <dbReference type="ChEBI" id="CHEBI:58702"/>
    </ligand>
</feature>
<comment type="function">
    <text evidence="7">Catalyzes the transfer of the enolpyruvyl moiety of phosphoenolpyruvate (PEP) to the 5-hydroxyl of shikimate-3-phosphate (S3P) to produce enolpyruvyl shikimate-3-phosphate and inorganic phosphate.</text>
</comment>
<dbReference type="Proteomes" id="UP001529340">
    <property type="component" value="Unassembled WGS sequence"/>
</dbReference>
<feature type="binding site" evidence="7">
    <location>
        <position position="403"/>
    </location>
    <ligand>
        <name>phosphoenolpyruvate</name>
        <dbReference type="ChEBI" id="CHEBI:58702"/>
    </ligand>
</feature>
<evidence type="ECO:0000256" key="1">
    <source>
        <dbReference type="ARBA" id="ARBA00004811"/>
    </source>
</evidence>
<accession>A0ABT7UAF1</accession>
<comment type="similarity">
    <text evidence="2 7">Belongs to the EPSP synthase family.</text>
</comment>
<feature type="binding site" evidence="7">
    <location>
        <position position="119"/>
    </location>
    <ligand>
        <name>phosphoenolpyruvate</name>
        <dbReference type="ChEBI" id="CHEBI:58702"/>
    </ligand>
</feature>
<dbReference type="InterPro" id="IPR036968">
    <property type="entry name" value="Enolpyruvate_Tfrase_sf"/>
</dbReference>
<dbReference type="HAMAP" id="MF_00210">
    <property type="entry name" value="EPSP_synth"/>
    <property type="match status" value="1"/>
</dbReference>
<proteinExistence type="inferred from homology"/>
<feature type="binding site" evidence="7">
    <location>
        <position position="333"/>
    </location>
    <ligand>
        <name>phosphoenolpyruvate</name>
        <dbReference type="ChEBI" id="CHEBI:58702"/>
    </ligand>
</feature>
<gene>
    <name evidence="7 9" type="primary">aroA</name>
    <name evidence="9" type="ORF">QUV96_03050</name>
</gene>
<feature type="binding site" evidence="7">
    <location>
        <position position="162"/>
    </location>
    <ligand>
        <name>phosphoenolpyruvate</name>
        <dbReference type="ChEBI" id="CHEBI:58702"/>
    </ligand>
</feature>
<dbReference type="InterPro" id="IPR001986">
    <property type="entry name" value="Enolpyruvate_Tfrase_dom"/>
</dbReference>
<dbReference type="CDD" id="cd01556">
    <property type="entry name" value="EPSP_synthase"/>
    <property type="match status" value="1"/>
</dbReference>
<evidence type="ECO:0000256" key="3">
    <source>
        <dbReference type="ARBA" id="ARBA00022605"/>
    </source>
</evidence>
<evidence type="ECO:0000256" key="7">
    <source>
        <dbReference type="HAMAP-Rule" id="MF_00210"/>
    </source>
</evidence>
<reference evidence="9" key="1">
    <citation type="submission" date="2023-06" db="EMBL/GenBank/DDBJ databases">
        <title>Identification and characterization of horizontal gene transfer across gut microbiota members of farm animals based on homology search.</title>
        <authorList>
            <person name="Schwarzerova J."/>
            <person name="Nykrynova M."/>
            <person name="Jureckova K."/>
            <person name="Cejkova D."/>
            <person name="Rychlik I."/>
        </authorList>
    </citation>
    <scope>NUCLEOTIDE SEQUENCE</scope>
    <source>
        <strain evidence="9">ET39</strain>
    </source>
</reference>
<feature type="binding site" evidence="7">
    <location>
        <position position="160"/>
    </location>
    <ligand>
        <name>3-phosphoshikimate</name>
        <dbReference type="ChEBI" id="CHEBI:145989"/>
    </ligand>
</feature>
<comment type="caution">
    <text evidence="9">The sequence shown here is derived from an EMBL/GenBank/DDBJ whole genome shotgun (WGS) entry which is preliminary data.</text>
</comment>
<reference evidence="9" key="2">
    <citation type="submission" date="2023-06" db="EMBL/GenBank/DDBJ databases">
        <authorList>
            <person name="Zeman M."/>
            <person name="Kubasova T."/>
            <person name="Jahodarova E."/>
            <person name="Nykrynova M."/>
            <person name="Rychlik I."/>
        </authorList>
    </citation>
    <scope>NUCLEOTIDE SEQUENCE</scope>
    <source>
        <strain evidence="9">ET39</strain>
    </source>
</reference>
<keyword evidence="10" id="KW-1185">Reference proteome</keyword>
<evidence type="ECO:0000313" key="9">
    <source>
        <dbReference type="EMBL" id="MDM8156614.1"/>
    </source>
</evidence>
<feature type="binding site" evidence="7">
    <location>
        <position position="162"/>
    </location>
    <ligand>
        <name>3-phosphoshikimate</name>
        <dbReference type="ChEBI" id="CHEBI:145989"/>
    </ligand>
</feature>
<dbReference type="GO" id="GO:0003866">
    <property type="term" value="F:3-phosphoshikimate 1-carboxyvinyltransferase activity"/>
    <property type="evidence" value="ECO:0007669"/>
    <property type="project" value="UniProtKB-EC"/>
</dbReference>
<feature type="binding site" evidence="7">
    <location>
        <position position="302"/>
    </location>
    <ligand>
        <name>3-phosphoshikimate</name>
        <dbReference type="ChEBI" id="CHEBI:145989"/>
    </ligand>
</feature>
<evidence type="ECO:0000256" key="2">
    <source>
        <dbReference type="ARBA" id="ARBA00009948"/>
    </source>
</evidence>
<evidence type="ECO:0000256" key="5">
    <source>
        <dbReference type="ARBA" id="ARBA00023141"/>
    </source>
</evidence>
<dbReference type="EMBL" id="JAUDCG010000009">
    <property type="protein sequence ID" value="MDM8156614.1"/>
    <property type="molecule type" value="Genomic_DNA"/>
</dbReference>
<dbReference type="PIRSF" id="PIRSF000505">
    <property type="entry name" value="EPSPS"/>
    <property type="match status" value="1"/>
</dbReference>
<feature type="binding site" evidence="7">
    <location>
        <position position="329"/>
    </location>
    <ligand>
        <name>3-phosphoshikimate</name>
        <dbReference type="ChEBI" id="CHEBI:145989"/>
    </ligand>
</feature>
<dbReference type="InterPro" id="IPR013792">
    <property type="entry name" value="RNA3'P_cycl/enolpyr_Trfase_a/b"/>
</dbReference>
<sequence length="422" mass="47066">MIATITPSQCMGTVTIPPSKSMAHRAIIAAAFADGVSHITNVDFSEDILATIEGMRQLGAQITIGDDHVIVQGISDIGKADVREIFCNESGSTLRFFIPIFSLCGRPVRFTGKGRLLQRPQDVYETIFHAQGLRFEHTAEAIEIEGPLRAGTYEIDGNISSQFITGLLFALPLLPQDSLIRIRPPFESRSYIDLTLEMLEKFQIRAQFLDEMTILIKGGQRYRPCDVRIEGDFSQLAFFAVLAAIQGDLTITGISADSRQGDRQILSILEDFGATCRPLRDGFRIQKGTLHGCTIDLNNCPDLGPIVFVLAAMAEGETHIRNAGRLRIKESDRIAAMEEELRKFHVDIRSTEEEVWIHGHTSGYSCEETLQGHNDHRIVMAMTVMTLVNHSVCRIEDAQAIRKSYPSFFEDVQRLQGKVELL</sequence>
<feature type="active site" description="Proton acceptor" evidence="7">
    <location>
        <position position="302"/>
    </location>
</feature>
<comment type="subunit">
    <text evidence="7">Monomer.</text>
</comment>
<comment type="caution">
    <text evidence="7">Lacks conserved residue(s) required for the propagation of feature annotation.</text>
</comment>
<dbReference type="PANTHER" id="PTHR21090:SF5">
    <property type="entry name" value="PENTAFUNCTIONAL AROM POLYPEPTIDE"/>
    <property type="match status" value="1"/>
</dbReference>
<comment type="subcellular location">
    <subcellularLocation>
        <location evidence="7">Cytoplasm</location>
    </subcellularLocation>
</comment>
<name>A0ABT7UAF1_9FIRM</name>
<evidence type="ECO:0000256" key="6">
    <source>
        <dbReference type="ARBA" id="ARBA00044633"/>
    </source>
</evidence>
<protein>
    <recommendedName>
        <fullName evidence="7">3-phosphoshikimate 1-carboxyvinyltransferase</fullName>
        <ecNumber evidence="7">2.5.1.19</ecNumber>
    </recommendedName>
    <alternativeName>
        <fullName evidence="7">5-enolpyruvylshikimate-3-phosphate synthase</fullName>
        <shortName evidence="7">EPSP synthase</shortName>
        <shortName evidence="7">EPSPS</shortName>
    </alternativeName>
</protein>
<evidence type="ECO:0000313" key="10">
    <source>
        <dbReference type="Proteomes" id="UP001529340"/>
    </source>
</evidence>
<dbReference type="InterPro" id="IPR006264">
    <property type="entry name" value="EPSP_synthase"/>
</dbReference>
<evidence type="ECO:0000256" key="4">
    <source>
        <dbReference type="ARBA" id="ARBA00022679"/>
    </source>
</evidence>
<keyword evidence="4 7" id="KW-0808">Transferase</keyword>
<feature type="binding site" evidence="7">
    <location>
        <position position="91"/>
    </location>
    <ligand>
        <name>phosphoenolpyruvate</name>
        <dbReference type="ChEBI" id="CHEBI:58702"/>
    </ligand>
</feature>
<feature type="binding site" evidence="7">
    <location>
        <position position="161"/>
    </location>
    <ligand>
        <name>3-phosphoshikimate</name>
        <dbReference type="ChEBI" id="CHEBI:145989"/>
    </ligand>
</feature>
<dbReference type="EC" id="2.5.1.19" evidence="7"/>
<dbReference type="SUPFAM" id="SSF55205">
    <property type="entry name" value="EPT/RTPC-like"/>
    <property type="match status" value="1"/>
</dbReference>
<feature type="binding site" evidence="7">
    <location>
        <position position="20"/>
    </location>
    <ligand>
        <name>phosphoenolpyruvate</name>
        <dbReference type="ChEBI" id="CHEBI:58702"/>
    </ligand>
</feature>
<keyword evidence="7" id="KW-0963">Cytoplasm</keyword>
<feature type="binding site" evidence="7">
    <location>
        <position position="25"/>
    </location>
    <ligand>
        <name>3-phosphoshikimate</name>
        <dbReference type="ChEBI" id="CHEBI:145989"/>
    </ligand>
</feature>
<evidence type="ECO:0000259" key="8">
    <source>
        <dbReference type="Pfam" id="PF00275"/>
    </source>
</evidence>
<dbReference type="Pfam" id="PF00275">
    <property type="entry name" value="EPSP_synthase"/>
    <property type="match status" value="1"/>
</dbReference>
<feature type="domain" description="Enolpyruvate transferase" evidence="8">
    <location>
        <begin position="7"/>
        <end position="411"/>
    </location>
</feature>
<dbReference type="Gene3D" id="3.65.10.10">
    <property type="entry name" value="Enolpyruvate transferase domain"/>
    <property type="match status" value="2"/>
</dbReference>